<organism evidence="5">
    <name type="scientific">Burkholderia orbicola (strain AU 1054)</name>
    <dbReference type="NCBI Taxonomy" id="331271"/>
    <lineage>
        <taxon>Bacteria</taxon>
        <taxon>Pseudomonadati</taxon>
        <taxon>Pseudomonadota</taxon>
        <taxon>Betaproteobacteria</taxon>
        <taxon>Burkholderiales</taxon>
        <taxon>Burkholderiaceae</taxon>
        <taxon>Burkholderia</taxon>
        <taxon>Burkholderia cepacia complex</taxon>
        <taxon>Burkholderia orbicola</taxon>
    </lineage>
</organism>
<dbReference type="SMART" id="SM00895">
    <property type="entry name" value="FCD"/>
    <property type="match status" value="1"/>
</dbReference>
<gene>
    <name evidence="5" type="ordered locus">Bcen_1232</name>
</gene>
<dbReference type="HOGENOM" id="CLU_017584_9_5_4"/>
<dbReference type="InterPro" id="IPR036388">
    <property type="entry name" value="WH-like_DNA-bd_sf"/>
</dbReference>
<dbReference type="Gene3D" id="1.10.10.10">
    <property type="entry name" value="Winged helix-like DNA-binding domain superfamily/Winged helix DNA-binding domain"/>
    <property type="match status" value="1"/>
</dbReference>
<dbReference type="Pfam" id="PF07729">
    <property type="entry name" value="FCD"/>
    <property type="match status" value="1"/>
</dbReference>
<dbReference type="PROSITE" id="PS50949">
    <property type="entry name" value="HTH_GNTR"/>
    <property type="match status" value="1"/>
</dbReference>
<dbReference type="AlphaFoldDB" id="A0A0H2XNW7"/>
<reference evidence="5" key="1">
    <citation type="submission" date="2006-05" db="EMBL/GenBank/DDBJ databases">
        <title>Complete sequence of chromosome 1 of Burkholderia cenocepacia AU 1054.</title>
        <authorList>
            <consortium name="US DOE Joint Genome Institute"/>
            <person name="Copeland A."/>
            <person name="Lucas S."/>
            <person name="Lapidus A."/>
            <person name="Barry K."/>
            <person name="Detter J.C."/>
            <person name="Glavina del Rio T."/>
            <person name="Hammon N."/>
            <person name="Israni S."/>
            <person name="Dalin E."/>
            <person name="Tice H."/>
            <person name="Pitluck S."/>
            <person name="Chain P."/>
            <person name="Malfatti S."/>
            <person name="Shin M."/>
            <person name="Vergez L."/>
            <person name="Schmutz J."/>
            <person name="Larimer F."/>
            <person name="Land M."/>
            <person name="Hauser L."/>
            <person name="Kyrpides N."/>
            <person name="Lykidis A."/>
            <person name="LiPuma J.J."/>
            <person name="Konstantinidis K."/>
            <person name="Tiedje J.M."/>
            <person name="Richardson P."/>
        </authorList>
    </citation>
    <scope>NUCLEOTIDE SEQUENCE [LARGE SCALE GENOMIC DNA]</scope>
    <source>
        <strain evidence="5">AU 1054</strain>
    </source>
</reference>
<evidence type="ECO:0000259" key="4">
    <source>
        <dbReference type="PROSITE" id="PS50949"/>
    </source>
</evidence>
<sequence>MATTKSRRKVMSEVEATSSVRAAGARALAAYLVEEIATGRMGDGMKLPAERHLSEQFGASRGAVRRVLQDLKDRGLITQSVGSGTYVKAGAALALPKSVRTQAQADEQGVSVHQTSPAELMEARLLIEPLMPKLIARNATSADFAKMAECIERSEAAETVEEFEHWDGELHRAFSIATHNSFFMQILELMNRVREQGEWGRLKRLSLTPGRREEYQAQHRAIVEALRDRDAEAAAKVLTEHLGQIQHNLFGS</sequence>
<evidence type="ECO:0000256" key="3">
    <source>
        <dbReference type="ARBA" id="ARBA00023163"/>
    </source>
</evidence>
<proteinExistence type="predicted"/>
<keyword evidence="1" id="KW-0805">Transcription regulation</keyword>
<dbReference type="InterPro" id="IPR011711">
    <property type="entry name" value="GntR_C"/>
</dbReference>
<evidence type="ECO:0000256" key="2">
    <source>
        <dbReference type="ARBA" id="ARBA00023125"/>
    </source>
</evidence>
<dbReference type="Gene3D" id="1.20.120.530">
    <property type="entry name" value="GntR ligand-binding domain-like"/>
    <property type="match status" value="1"/>
</dbReference>
<dbReference type="SUPFAM" id="SSF46785">
    <property type="entry name" value="Winged helix' DNA-binding domain"/>
    <property type="match status" value="1"/>
</dbReference>
<dbReference type="SUPFAM" id="SSF48008">
    <property type="entry name" value="GntR ligand-binding domain-like"/>
    <property type="match status" value="1"/>
</dbReference>
<dbReference type="Pfam" id="PF00392">
    <property type="entry name" value="GntR"/>
    <property type="match status" value="1"/>
</dbReference>
<dbReference type="EMBL" id="CP000378">
    <property type="protein sequence ID" value="ABF76139.1"/>
    <property type="molecule type" value="Genomic_DNA"/>
</dbReference>
<protein>
    <submittedName>
        <fullName evidence="5">Transcriptional regulator, GntR family</fullName>
    </submittedName>
</protein>
<evidence type="ECO:0000313" key="5">
    <source>
        <dbReference type="EMBL" id="ABF76139.1"/>
    </source>
</evidence>
<dbReference type="PRINTS" id="PR00035">
    <property type="entry name" value="HTHGNTR"/>
</dbReference>
<dbReference type="GO" id="GO:0003700">
    <property type="term" value="F:DNA-binding transcription factor activity"/>
    <property type="evidence" value="ECO:0007669"/>
    <property type="project" value="InterPro"/>
</dbReference>
<evidence type="ECO:0000256" key="1">
    <source>
        <dbReference type="ARBA" id="ARBA00023015"/>
    </source>
</evidence>
<keyword evidence="2" id="KW-0238">DNA-binding</keyword>
<dbReference type="InterPro" id="IPR036390">
    <property type="entry name" value="WH_DNA-bd_sf"/>
</dbReference>
<accession>A0A0H2XNW7</accession>
<dbReference type="SMART" id="SM00345">
    <property type="entry name" value="HTH_GNTR"/>
    <property type="match status" value="1"/>
</dbReference>
<name>A0A0H2XNW7_BURO1</name>
<dbReference type="InterPro" id="IPR000524">
    <property type="entry name" value="Tscrpt_reg_HTH_GntR"/>
</dbReference>
<dbReference type="CDD" id="cd07377">
    <property type="entry name" value="WHTH_GntR"/>
    <property type="match status" value="1"/>
</dbReference>
<dbReference type="PANTHER" id="PTHR43537">
    <property type="entry name" value="TRANSCRIPTIONAL REGULATOR, GNTR FAMILY"/>
    <property type="match status" value="1"/>
</dbReference>
<dbReference type="PANTHER" id="PTHR43537:SF5">
    <property type="entry name" value="UXU OPERON TRANSCRIPTIONAL REGULATOR"/>
    <property type="match status" value="1"/>
</dbReference>
<keyword evidence="3" id="KW-0804">Transcription</keyword>
<dbReference type="InterPro" id="IPR008920">
    <property type="entry name" value="TF_FadR/GntR_C"/>
</dbReference>
<feature type="domain" description="HTH gntR-type" evidence="4">
    <location>
        <begin position="22"/>
        <end position="90"/>
    </location>
</feature>
<dbReference type="GO" id="GO:0003677">
    <property type="term" value="F:DNA binding"/>
    <property type="evidence" value="ECO:0007669"/>
    <property type="project" value="UniProtKB-KW"/>
</dbReference>